<dbReference type="VEuPathDB" id="FungiDB:RhiirA1_541305"/>
<reference evidence="1 2" key="1">
    <citation type="submission" date="2017-10" db="EMBL/GenBank/DDBJ databases">
        <title>Extensive intraspecific genome diversity in a model arbuscular mycorrhizal fungus.</title>
        <authorList>
            <person name="Chen E.C.H."/>
            <person name="Morin E."/>
            <person name="Baudet D."/>
            <person name="Noel J."/>
            <person name="Ndikumana S."/>
            <person name="Charron P."/>
            <person name="St-Onge C."/>
            <person name="Giorgi J."/>
            <person name="Grigoriev I.V."/>
            <person name="Roux C."/>
            <person name="Martin F.M."/>
            <person name="Corradi N."/>
        </authorList>
    </citation>
    <scope>NUCLEOTIDE SEQUENCE [LARGE SCALE GENOMIC DNA]</scope>
    <source>
        <strain evidence="1 2">A1</strain>
    </source>
</reference>
<protein>
    <submittedName>
        <fullName evidence="1">Uncharacterized protein</fullName>
    </submittedName>
</protein>
<comment type="caution">
    <text evidence="1">The sequence shown here is derived from an EMBL/GenBank/DDBJ whole genome shotgun (WGS) entry which is preliminary data.</text>
</comment>
<dbReference type="Proteomes" id="UP000232688">
    <property type="component" value="Unassembled WGS sequence"/>
</dbReference>
<reference evidence="1 2" key="2">
    <citation type="submission" date="2017-10" db="EMBL/GenBank/DDBJ databases">
        <title>Genome analyses suggest a sexual origin of heterokaryosis in a supposedly ancient asexual fungus.</title>
        <authorList>
            <person name="Corradi N."/>
            <person name="Sedzielewska K."/>
            <person name="Noel J."/>
            <person name="Charron P."/>
            <person name="Farinelli L."/>
            <person name="Marton T."/>
            <person name="Kruger M."/>
            <person name="Pelin A."/>
            <person name="Brachmann A."/>
            <person name="Corradi N."/>
        </authorList>
    </citation>
    <scope>NUCLEOTIDE SEQUENCE [LARGE SCALE GENOMIC DNA]</scope>
    <source>
        <strain evidence="1 2">A1</strain>
    </source>
</reference>
<organism evidence="1 2">
    <name type="scientific">Rhizophagus irregularis</name>
    <dbReference type="NCBI Taxonomy" id="588596"/>
    <lineage>
        <taxon>Eukaryota</taxon>
        <taxon>Fungi</taxon>
        <taxon>Fungi incertae sedis</taxon>
        <taxon>Mucoromycota</taxon>
        <taxon>Glomeromycotina</taxon>
        <taxon>Glomeromycetes</taxon>
        <taxon>Glomerales</taxon>
        <taxon>Glomeraceae</taxon>
        <taxon>Rhizophagus</taxon>
    </lineage>
</organism>
<dbReference type="AlphaFoldDB" id="A0A2N0R414"/>
<proteinExistence type="predicted"/>
<sequence>MLTIVTNNRHIIKKYERPFLINSDRPMMNTKYRISKYLTSVFCGLPIDIETRNKYFLRIRQLLLDKLVVIENRMKKQEKNRQTTTYIKFSHVCQNCCSKVIVTPTPPPQNVFKNFCQVKQVISKRVGMSYTKKVSMDGGAGAEKYKKRFKNSLKSNKNKWQFTNNGIESKVLISKHRLKRRTDILKKHYISKKEMEFLVDQVTSKKGYNMLKDDIFINHFFNEEHFFELRKKKEAFFERKHSKIAEQSSSAGQCTTIDNIITDLQEMEISGQDNVAPWQEILGRQEPITKAEFHQELNSIRDKCLLTTYCNSVRKGRRAHGVTHDYVVNQYAIRARKIEQVKEEKQCGISGKDKKAKSHSKKYTEVCVKDVDCNMLESNWNKWNDLAFHRGGYWANF</sequence>
<evidence type="ECO:0000313" key="2">
    <source>
        <dbReference type="Proteomes" id="UP000232688"/>
    </source>
</evidence>
<dbReference type="EMBL" id="LLXH01001650">
    <property type="protein sequence ID" value="PKC58048.1"/>
    <property type="molecule type" value="Genomic_DNA"/>
</dbReference>
<name>A0A2N0R414_9GLOM</name>
<accession>A0A2N0R414</accession>
<gene>
    <name evidence="1" type="ORF">RhiirA1_541305</name>
</gene>
<evidence type="ECO:0000313" key="1">
    <source>
        <dbReference type="EMBL" id="PKC58048.1"/>
    </source>
</evidence>
<dbReference type="VEuPathDB" id="FungiDB:FUN_025533"/>
<dbReference type="VEuPathDB" id="FungiDB:RhiirFUN_018689"/>